<gene>
    <name evidence="1" type="ORF">BLSMQ_2779</name>
</gene>
<reference evidence="2" key="1">
    <citation type="submission" date="2016-09" db="EMBL/GenBank/DDBJ databases">
        <title>Complete Genome Sequence of Brevibacterium linens SMQ-1335.</title>
        <authorList>
            <person name="de Melo A.G."/>
            <person name="Labrie S.J."/>
            <person name="Dumaresq J."/>
            <person name="Roberts R.J."/>
            <person name="Tremblay D.M."/>
            <person name="Moineau S."/>
        </authorList>
    </citation>
    <scope>NUCLEOTIDE SEQUENCE [LARGE SCALE GENOMIC DNA]</scope>
    <source>
        <strain evidence="2">SMQ-1335</strain>
    </source>
</reference>
<name>A0A1D7W681_BREAU</name>
<evidence type="ECO:0000313" key="2">
    <source>
        <dbReference type="Proteomes" id="UP000094793"/>
    </source>
</evidence>
<dbReference type="RefSeq" id="WP_069600577.1">
    <property type="nucleotide sequence ID" value="NZ_CP017150.1"/>
</dbReference>
<sequence length="363" mass="40321">MSNTNRVQAGIPEGGQWSESAKARPEVSNLGDVGQPDDTTDPIPILDVGETHEIEADGEVFDRIEVVNPGDGGYLVTGTVRDNFFTMDLGPKFNDSDVDEKEEYLNHRSEVIDSFFVEHFGDSDGFGGIDHGIHGPSWDAAEFEFSQPIAEQATEGQAAEALWENTSAVAMHNEMDPGTYGSEDATSVLRERLAEFDRTRLPAREVSDEEKSQVIDGYMDAALAESRDAYIGDHPEFTPDEVDQAWGQFTVEKVPASIKDEYSQTLGPWLETNSGDVDHFTTEHHEQPGLTDVGRRLYGNSTPGSPYAPNDPSAKFDDSDSNLEAQVVGRRLLLSAYDPESRHLQGFFRKRFKPTFFGEMRWE</sequence>
<dbReference type="Proteomes" id="UP000094793">
    <property type="component" value="Chromosome"/>
</dbReference>
<dbReference type="EMBL" id="CP017150">
    <property type="protein sequence ID" value="AOP54485.1"/>
    <property type="molecule type" value="Genomic_DNA"/>
</dbReference>
<protein>
    <submittedName>
        <fullName evidence="1">Dehydrogenases with different specificities (Related to short-chain alcohol dehydrogenases)</fullName>
    </submittedName>
</protein>
<dbReference type="OrthoDB" id="5150088at2"/>
<organism evidence="1 2">
    <name type="scientific">Brevibacterium aurantiacum</name>
    <dbReference type="NCBI Taxonomy" id="273384"/>
    <lineage>
        <taxon>Bacteria</taxon>
        <taxon>Bacillati</taxon>
        <taxon>Actinomycetota</taxon>
        <taxon>Actinomycetes</taxon>
        <taxon>Micrococcales</taxon>
        <taxon>Brevibacteriaceae</taxon>
        <taxon>Brevibacterium</taxon>
    </lineage>
</organism>
<dbReference type="KEGG" id="blin:BLSMQ_2779"/>
<accession>A0A1D7W681</accession>
<evidence type="ECO:0000313" key="1">
    <source>
        <dbReference type="EMBL" id="AOP54485.1"/>
    </source>
</evidence>
<dbReference type="AlphaFoldDB" id="A0A1D7W681"/>
<proteinExistence type="predicted"/>